<organism evidence="1 2">
    <name type="scientific">Bacillus phage PBC2</name>
    <dbReference type="NCBI Taxonomy" id="1675029"/>
    <lineage>
        <taxon>Viruses</taxon>
        <taxon>Duplodnaviria</taxon>
        <taxon>Heunggongvirae</taxon>
        <taxon>Uroviricota</taxon>
        <taxon>Caudoviricetes</taxon>
        <taxon>Andregratiavirinae</taxon>
        <taxon>Haetaevirus</taxon>
        <taxon>Haetaevirus PBC2</taxon>
    </lineage>
</organism>
<gene>
    <name evidence="1" type="ORF">PBC2_042</name>
</gene>
<accession>A0A218KBT2</accession>
<name>A0A218KBT2_9CAUD</name>
<keyword evidence="2" id="KW-1185">Reference proteome</keyword>
<protein>
    <submittedName>
        <fullName evidence="1">Uncharacterized protein</fullName>
    </submittedName>
</protein>
<sequence>MTYEETIEAIQEALALGFSPKEILEDLEQCEEADPKALDELRSAIKYGV</sequence>
<dbReference type="Proteomes" id="UP000223102">
    <property type="component" value="Segment"/>
</dbReference>
<reference evidence="1 2" key="1">
    <citation type="submission" date="2015-06" db="EMBL/GenBank/DDBJ databases">
        <title>Complete genome sequence of Bacillus cereus phage PBC2.</title>
        <authorList>
            <person name="Kong M."/>
            <person name="Ryu S."/>
        </authorList>
    </citation>
    <scope>NUCLEOTIDE SEQUENCE [LARGE SCALE GENOMIC DNA]</scope>
</reference>
<evidence type="ECO:0000313" key="1">
    <source>
        <dbReference type="EMBL" id="AKQ08357.1"/>
    </source>
</evidence>
<evidence type="ECO:0000313" key="2">
    <source>
        <dbReference type="Proteomes" id="UP000223102"/>
    </source>
</evidence>
<dbReference type="EMBL" id="KT070867">
    <property type="protein sequence ID" value="AKQ08357.1"/>
    <property type="molecule type" value="Genomic_DNA"/>
</dbReference>
<proteinExistence type="predicted"/>